<name>A0A8S0SPL0_OLEEU</name>
<dbReference type="Proteomes" id="UP000594638">
    <property type="component" value="Unassembled WGS sequence"/>
</dbReference>
<dbReference type="AlphaFoldDB" id="A0A8S0SPL0"/>
<dbReference type="Gramene" id="OE9A078494T1">
    <property type="protein sequence ID" value="OE9A078494C1"/>
    <property type="gene ID" value="OE9A078494"/>
</dbReference>
<gene>
    <name evidence="1" type="ORF">OLEA9_A078494</name>
</gene>
<keyword evidence="2" id="KW-1185">Reference proteome</keyword>
<reference evidence="1 2" key="1">
    <citation type="submission" date="2019-12" db="EMBL/GenBank/DDBJ databases">
        <authorList>
            <person name="Alioto T."/>
            <person name="Alioto T."/>
            <person name="Gomez Garrido J."/>
        </authorList>
    </citation>
    <scope>NUCLEOTIDE SEQUENCE [LARGE SCALE GENOMIC DNA]</scope>
</reference>
<sequence>MYTALQKIHLDKDAEPTEFKETIAQALFDLETTNQGLRVTRKIFTSTIQCKSYLD</sequence>
<proteinExistence type="predicted"/>
<evidence type="ECO:0000313" key="2">
    <source>
        <dbReference type="Proteomes" id="UP000594638"/>
    </source>
</evidence>
<protein>
    <submittedName>
        <fullName evidence="1">40S ribosomal S7-like</fullName>
    </submittedName>
</protein>
<organism evidence="1 2">
    <name type="scientific">Olea europaea subsp. europaea</name>
    <dbReference type="NCBI Taxonomy" id="158383"/>
    <lineage>
        <taxon>Eukaryota</taxon>
        <taxon>Viridiplantae</taxon>
        <taxon>Streptophyta</taxon>
        <taxon>Embryophyta</taxon>
        <taxon>Tracheophyta</taxon>
        <taxon>Spermatophyta</taxon>
        <taxon>Magnoliopsida</taxon>
        <taxon>eudicotyledons</taxon>
        <taxon>Gunneridae</taxon>
        <taxon>Pentapetalae</taxon>
        <taxon>asterids</taxon>
        <taxon>lamiids</taxon>
        <taxon>Lamiales</taxon>
        <taxon>Oleaceae</taxon>
        <taxon>Oleeae</taxon>
        <taxon>Olea</taxon>
    </lineage>
</organism>
<dbReference type="OrthoDB" id="1732955at2759"/>
<evidence type="ECO:0000313" key="1">
    <source>
        <dbReference type="EMBL" id="CAA2994531.1"/>
    </source>
</evidence>
<dbReference type="EMBL" id="CACTIH010005475">
    <property type="protein sequence ID" value="CAA2994531.1"/>
    <property type="molecule type" value="Genomic_DNA"/>
</dbReference>
<comment type="caution">
    <text evidence="1">The sequence shown here is derived from an EMBL/GenBank/DDBJ whole genome shotgun (WGS) entry which is preliminary data.</text>
</comment>
<accession>A0A8S0SPL0</accession>